<dbReference type="InterPro" id="IPR056511">
    <property type="entry name" value="IDM1_C"/>
</dbReference>
<dbReference type="Gene3D" id="3.30.40.10">
    <property type="entry name" value="Zinc/RING finger domain, C3HC4 (zinc finger)"/>
    <property type="match status" value="1"/>
</dbReference>
<evidence type="ECO:0000256" key="4">
    <source>
        <dbReference type="ARBA" id="ARBA00022833"/>
    </source>
</evidence>
<evidence type="ECO:0000256" key="3">
    <source>
        <dbReference type="ARBA" id="ARBA00022771"/>
    </source>
</evidence>
<feature type="domain" description="N-acetyltransferase" evidence="8">
    <location>
        <begin position="386"/>
        <end position="544"/>
    </location>
</feature>
<dbReference type="InterPro" id="IPR019787">
    <property type="entry name" value="Znf_PHD-finger"/>
</dbReference>
<keyword evidence="4" id="KW-0862">Zinc</keyword>
<dbReference type="PANTHER" id="PTHR46309:SF12">
    <property type="entry name" value="GB|AAC80581.1"/>
    <property type="match status" value="1"/>
</dbReference>
<keyword evidence="2" id="KW-0479">Metal-binding</keyword>
<dbReference type="EMBL" id="CM004404">
    <property type="protein sequence ID" value="OAY23031.1"/>
    <property type="molecule type" value="Genomic_DNA"/>
</dbReference>
<dbReference type="SMART" id="SM00249">
    <property type="entry name" value="PHD"/>
    <property type="match status" value="2"/>
</dbReference>
<dbReference type="InterPro" id="IPR011011">
    <property type="entry name" value="Znf_FYVE_PHD"/>
</dbReference>
<gene>
    <name evidence="9" type="ORF">MANES_18G046500</name>
</gene>
<dbReference type="InterPro" id="IPR032308">
    <property type="entry name" value="TDBD"/>
</dbReference>
<dbReference type="GO" id="GO:0016747">
    <property type="term" value="F:acyltransferase activity, transferring groups other than amino-acyl groups"/>
    <property type="evidence" value="ECO:0007669"/>
    <property type="project" value="InterPro"/>
</dbReference>
<sequence length="558" mass="63585">MRRRRIDNPGFEEWVPVSPYTLYGGVEFCPSAIAKYEDEFIYGKKPSDSLAIDVRKHLSYLGWTIERKSYRNSYRYRYISPDNTQIYYSLHQLCHDLREPVMQSQRGKKIVIKTSKKSGVGNQKFNQTTQVQCSGKRAKKRGTSACSSKRSHTVLSLLIDNNVVLIGARVHYRTGRPGNQLTEGWITRGGIKCTCCERIFKLTEFESHAGSTQHRPSENILLEDGRSLSDCNKQLCGKYKRQKSTTRVCKRKDEQCGKEPSDYVCSVCRDGGDLILCDQCPSAFHTSCIGLEDVPDGDWFCPFCCCIICGHAQFQEIVQQDGCTVSCDQCHLKFHVGCARDRGLIKFEGRNFHDNFCSNKCEEIFSSLQKLVGKSIVVGEDNLTWTLLKPLKDFSANNRRLNLALDVMHECFESVEEAYTGRDIIEDVIFNRGSVLNRLNFRGFYTVLLERDGEAMSAANVRVCGDKVAEVPFVGTRFEHRRLGLCRILMCELEKHLMNLGVERLVLPSAAGMVDTWINSFGFSKMTDFDTRENLAYTVLNFQDAIMCQKILRKVYCC</sequence>
<protein>
    <recommendedName>
        <fullName evidence="10">PHD-type domain-containing protein</fullName>
    </recommendedName>
</protein>
<organism evidence="9">
    <name type="scientific">Manihot esculenta</name>
    <name type="common">Cassava</name>
    <name type="synonym">Jatropha manihot</name>
    <dbReference type="NCBI Taxonomy" id="3983"/>
    <lineage>
        <taxon>Eukaryota</taxon>
        <taxon>Viridiplantae</taxon>
        <taxon>Streptophyta</taxon>
        <taxon>Embryophyta</taxon>
        <taxon>Tracheophyta</taxon>
        <taxon>Spermatophyta</taxon>
        <taxon>Magnoliopsida</taxon>
        <taxon>eudicotyledons</taxon>
        <taxon>Gunneridae</taxon>
        <taxon>Pentapetalae</taxon>
        <taxon>rosids</taxon>
        <taxon>fabids</taxon>
        <taxon>Malpighiales</taxon>
        <taxon>Euphorbiaceae</taxon>
        <taxon>Crotonoideae</taxon>
        <taxon>Manihoteae</taxon>
        <taxon>Manihot</taxon>
    </lineage>
</organism>
<accession>A0A2C9U0F7</accession>
<comment type="subcellular location">
    <subcellularLocation>
        <location evidence="1">Nucleus</location>
    </subcellularLocation>
</comment>
<evidence type="ECO:0000259" key="8">
    <source>
        <dbReference type="PROSITE" id="PS51186"/>
    </source>
</evidence>
<dbReference type="Pfam" id="PF16135">
    <property type="entry name" value="TDBD"/>
    <property type="match status" value="1"/>
</dbReference>
<dbReference type="InterPro" id="IPR016181">
    <property type="entry name" value="Acyl_CoA_acyltransferase"/>
</dbReference>
<dbReference type="InterPro" id="IPR042163">
    <property type="entry name" value="PHF12"/>
</dbReference>
<keyword evidence="3 6" id="KW-0863">Zinc-finger</keyword>
<dbReference type="PROSITE" id="PS01359">
    <property type="entry name" value="ZF_PHD_1"/>
    <property type="match status" value="1"/>
</dbReference>
<evidence type="ECO:0000256" key="5">
    <source>
        <dbReference type="ARBA" id="ARBA00023242"/>
    </source>
</evidence>
<dbReference type="InterPro" id="IPR001965">
    <property type="entry name" value="Znf_PHD"/>
</dbReference>
<evidence type="ECO:0000313" key="9">
    <source>
        <dbReference type="EMBL" id="OAY23031.1"/>
    </source>
</evidence>
<evidence type="ECO:0008006" key="10">
    <source>
        <dbReference type="Google" id="ProtNLM"/>
    </source>
</evidence>
<evidence type="ECO:0000256" key="1">
    <source>
        <dbReference type="ARBA" id="ARBA00004123"/>
    </source>
</evidence>
<dbReference type="PROSITE" id="PS50016">
    <property type="entry name" value="ZF_PHD_2"/>
    <property type="match status" value="1"/>
</dbReference>
<dbReference type="InterPro" id="IPR019786">
    <property type="entry name" value="Zinc_finger_PHD-type_CS"/>
</dbReference>
<dbReference type="PROSITE" id="PS51186">
    <property type="entry name" value="GNAT"/>
    <property type="match status" value="1"/>
</dbReference>
<dbReference type="Pfam" id="PF22970">
    <property type="entry name" value="DUF7028"/>
    <property type="match status" value="1"/>
</dbReference>
<dbReference type="OrthoDB" id="1903104at2759"/>
<evidence type="ECO:0000259" key="7">
    <source>
        <dbReference type="PROSITE" id="PS50016"/>
    </source>
</evidence>
<dbReference type="GO" id="GO:0008270">
    <property type="term" value="F:zinc ion binding"/>
    <property type="evidence" value="ECO:0007669"/>
    <property type="project" value="UniProtKB-KW"/>
</dbReference>
<proteinExistence type="predicted"/>
<dbReference type="GO" id="GO:0003714">
    <property type="term" value="F:transcription corepressor activity"/>
    <property type="evidence" value="ECO:0000318"/>
    <property type="project" value="GO_Central"/>
</dbReference>
<evidence type="ECO:0000256" key="2">
    <source>
        <dbReference type="ARBA" id="ARBA00022723"/>
    </source>
</evidence>
<keyword evidence="5" id="KW-0539">Nucleus</keyword>
<evidence type="ECO:0000256" key="6">
    <source>
        <dbReference type="PROSITE-ProRule" id="PRU00146"/>
    </source>
</evidence>
<dbReference type="SUPFAM" id="SSF57903">
    <property type="entry name" value="FYVE/PHD zinc finger"/>
    <property type="match status" value="1"/>
</dbReference>
<dbReference type="InterPro" id="IPR054292">
    <property type="entry name" value="DUF7028"/>
</dbReference>
<dbReference type="Pfam" id="PF00628">
    <property type="entry name" value="PHD"/>
    <property type="match status" value="1"/>
</dbReference>
<dbReference type="STRING" id="3983.A0A2C9U0F7"/>
<feature type="domain" description="PHD-type" evidence="7">
    <location>
        <begin position="262"/>
        <end position="307"/>
    </location>
</feature>
<dbReference type="InterPro" id="IPR013083">
    <property type="entry name" value="Znf_RING/FYVE/PHD"/>
</dbReference>
<dbReference type="GO" id="GO:0006357">
    <property type="term" value="P:regulation of transcription by RNA polymerase II"/>
    <property type="evidence" value="ECO:0000318"/>
    <property type="project" value="GO_Central"/>
</dbReference>
<dbReference type="InterPro" id="IPR000182">
    <property type="entry name" value="GNAT_dom"/>
</dbReference>
<dbReference type="PANTHER" id="PTHR46309">
    <property type="entry name" value="PHD FINGER PROTEIN 12"/>
    <property type="match status" value="1"/>
</dbReference>
<dbReference type="Gene3D" id="3.40.630.30">
    <property type="match status" value="1"/>
</dbReference>
<name>A0A2C9U0F7_MANES</name>
<dbReference type="AlphaFoldDB" id="A0A2C9U0F7"/>
<reference evidence="9" key="1">
    <citation type="submission" date="2016-02" db="EMBL/GenBank/DDBJ databases">
        <title>WGS assembly of Manihot esculenta.</title>
        <authorList>
            <person name="Bredeson J.V."/>
            <person name="Prochnik S.E."/>
            <person name="Lyons J.B."/>
            <person name="Schmutz J."/>
            <person name="Grimwood J."/>
            <person name="Vrebalov J."/>
            <person name="Bart R.S."/>
            <person name="Amuge T."/>
            <person name="Ferguson M.E."/>
            <person name="Green R."/>
            <person name="Putnam N."/>
            <person name="Stites J."/>
            <person name="Rounsley S."/>
            <person name="Rokhsar D.S."/>
        </authorList>
    </citation>
    <scope>NUCLEOTIDE SEQUENCE [LARGE SCALE GENOMIC DNA]</scope>
    <source>
        <tissue evidence="9">Leaf</tissue>
    </source>
</reference>
<dbReference type="GO" id="GO:0005634">
    <property type="term" value="C:nucleus"/>
    <property type="evidence" value="ECO:0000318"/>
    <property type="project" value="GO_Central"/>
</dbReference>
<dbReference type="Pfam" id="PF23209">
    <property type="entry name" value="IDM1_C"/>
    <property type="match status" value="1"/>
</dbReference>
<dbReference type="SUPFAM" id="SSF55729">
    <property type="entry name" value="Acyl-CoA N-acyltransferases (Nat)"/>
    <property type="match status" value="1"/>
</dbReference>